<dbReference type="InterPro" id="IPR050251">
    <property type="entry name" value="HpcH-HpaI_aldolase"/>
</dbReference>
<reference evidence="5 6" key="1">
    <citation type="submission" date="2024-09" db="EMBL/GenBank/DDBJ databases">
        <authorList>
            <person name="Sun Q."/>
            <person name="Mori K."/>
        </authorList>
    </citation>
    <scope>NUCLEOTIDE SEQUENCE [LARGE SCALE GENOMIC DNA]</scope>
    <source>
        <strain evidence="5 6">JCM 1342</strain>
    </source>
</reference>
<accession>A0ABV5T3H8</accession>
<keyword evidence="2" id="KW-0479">Metal-binding</keyword>
<keyword evidence="3 5" id="KW-0456">Lyase</keyword>
<evidence type="ECO:0000256" key="3">
    <source>
        <dbReference type="ARBA" id="ARBA00023239"/>
    </source>
</evidence>
<dbReference type="InterPro" id="IPR040442">
    <property type="entry name" value="Pyrv_kinase-like_dom_sf"/>
</dbReference>
<gene>
    <name evidence="5" type="ORF">ACFFPJ_15315</name>
</gene>
<proteinExistence type="inferred from homology"/>
<sequence>MTDNSVTGTRGFARRLRDTDHCLWGTWVKIPAMETVEMIAMAGYDFVIIDQEHAPLSFESVYRTTSLAQALGLQVLVRVPDRSGSHLQRLLDIGVDGIHIPRISDVAEARRVARQMMFSPAGERGLGTTARAGGWGALTRTQYLETGDSDVMRAVQLEDVAVLEQVEAIVNVPELNGVFLGAGDLALSSGLPSSDPKIEALVDRMLAAAATRGLPCGAAVSTAAQAKAAADRGFRYVMISNDASIFREAVTGIRRELAALASEKIHD</sequence>
<evidence type="ECO:0000313" key="5">
    <source>
        <dbReference type="EMBL" id="MFB9647165.1"/>
    </source>
</evidence>
<dbReference type="Proteomes" id="UP001589611">
    <property type="component" value="Unassembled WGS sequence"/>
</dbReference>
<feature type="domain" description="HpcH/HpaI aldolase/citrate lyase" evidence="4">
    <location>
        <begin position="27"/>
        <end position="239"/>
    </location>
</feature>
<protein>
    <submittedName>
        <fullName evidence="5">HpcH/HpaI aldolase/citrate lyase family protein</fullName>
    </submittedName>
</protein>
<dbReference type="RefSeq" id="WP_344710365.1">
    <property type="nucleotide sequence ID" value="NZ_BAAAWH010000001.1"/>
</dbReference>
<name>A0ABV5T3H8_9MICO</name>
<dbReference type="GO" id="GO:0016829">
    <property type="term" value="F:lyase activity"/>
    <property type="evidence" value="ECO:0007669"/>
    <property type="project" value="UniProtKB-KW"/>
</dbReference>
<evidence type="ECO:0000259" key="4">
    <source>
        <dbReference type="Pfam" id="PF03328"/>
    </source>
</evidence>
<keyword evidence="6" id="KW-1185">Reference proteome</keyword>
<dbReference type="PANTHER" id="PTHR30502">
    <property type="entry name" value="2-KETO-3-DEOXY-L-RHAMNONATE ALDOLASE"/>
    <property type="match status" value="1"/>
</dbReference>
<dbReference type="InterPro" id="IPR005000">
    <property type="entry name" value="Aldolase/citrate-lyase_domain"/>
</dbReference>
<dbReference type="SUPFAM" id="SSF51621">
    <property type="entry name" value="Phosphoenolpyruvate/pyruvate domain"/>
    <property type="match status" value="1"/>
</dbReference>
<dbReference type="Gene3D" id="3.20.20.60">
    <property type="entry name" value="Phosphoenolpyruvate-binding domains"/>
    <property type="match status" value="1"/>
</dbReference>
<dbReference type="PANTHER" id="PTHR30502:SF0">
    <property type="entry name" value="PHOSPHOENOLPYRUVATE CARBOXYLASE FAMILY PROTEIN"/>
    <property type="match status" value="1"/>
</dbReference>
<organism evidence="5 6">
    <name type="scientific">Microbacterium terregens</name>
    <dbReference type="NCBI Taxonomy" id="69363"/>
    <lineage>
        <taxon>Bacteria</taxon>
        <taxon>Bacillati</taxon>
        <taxon>Actinomycetota</taxon>
        <taxon>Actinomycetes</taxon>
        <taxon>Micrococcales</taxon>
        <taxon>Microbacteriaceae</taxon>
        <taxon>Microbacterium</taxon>
    </lineage>
</organism>
<dbReference type="InterPro" id="IPR015813">
    <property type="entry name" value="Pyrv/PenolPyrv_kinase-like_dom"/>
</dbReference>
<dbReference type="Pfam" id="PF03328">
    <property type="entry name" value="HpcH_HpaI"/>
    <property type="match status" value="1"/>
</dbReference>
<evidence type="ECO:0000313" key="6">
    <source>
        <dbReference type="Proteomes" id="UP001589611"/>
    </source>
</evidence>
<dbReference type="EMBL" id="JBHMBE010000007">
    <property type="protein sequence ID" value="MFB9647165.1"/>
    <property type="molecule type" value="Genomic_DNA"/>
</dbReference>
<comment type="caution">
    <text evidence="5">The sequence shown here is derived from an EMBL/GenBank/DDBJ whole genome shotgun (WGS) entry which is preliminary data.</text>
</comment>
<evidence type="ECO:0000256" key="2">
    <source>
        <dbReference type="ARBA" id="ARBA00022723"/>
    </source>
</evidence>
<comment type="similarity">
    <text evidence="1">Belongs to the HpcH/HpaI aldolase family.</text>
</comment>
<evidence type="ECO:0000256" key="1">
    <source>
        <dbReference type="ARBA" id="ARBA00005568"/>
    </source>
</evidence>